<dbReference type="STRING" id="105785.A0A2J7QMT3"/>
<reference evidence="2 3" key="1">
    <citation type="submission" date="2017-12" db="EMBL/GenBank/DDBJ databases">
        <title>Hemimetabolous genomes reveal molecular basis of termite eusociality.</title>
        <authorList>
            <person name="Harrison M.C."/>
            <person name="Jongepier E."/>
            <person name="Robertson H.M."/>
            <person name="Arning N."/>
            <person name="Bitard-Feildel T."/>
            <person name="Chao H."/>
            <person name="Childers C.P."/>
            <person name="Dinh H."/>
            <person name="Doddapaneni H."/>
            <person name="Dugan S."/>
            <person name="Gowin J."/>
            <person name="Greiner C."/>
            <person name="Han Y."/>
            <person name="Hu H."/>
            <person name="Hughes D.S.T."/>
            <person name="Huylmans A.-K."/>
            <person name="Kemena C."/>
            <person name="Kremer L.P.M."/>
            <person name="Lee S.L."/>
            <person name="Lopez-Ezquerra A."/>
            <person name="Mallet L."/>
            <person name="Monroy-Kuhn J.M."/>
            <person name="Moser A."/>
            <person name="Murali S.C."/>
            <person name="Muzny D.M."/>
            <person name="Otani S."/>
            <person name="Piulachs M.-D."/>
            <person name="Poelchau M."/>
            <person name="Qu J."/>
            <person name="Schaub F."/>
            <person name="Wada-Katsumata A."/>
            <person name="Worley K.C."/>
            <person name="Xie Q."/>
            <person name="Ylla G."/>
            <person name="Poulsen M."/>
            <person name="Gibbs R.A."/>
            <person name="Schal C."/>
            <person name="Richards S."/>
            <person name="Belles X."/>
            <person name="Korb J."/>
            <person name="Bornberg-Bauer E."/>
        </authorList>
    </citation>
    <scope>NUCLEOTIDE SEQUENCE [LARGE SCALE GENOMIC DNA]</scope>
    <source>
        <tissue evidence="2">Whole body</tissue>
    </source>
</reference>
<dbReference type="Proteomes" id="UP000235965">
    <property type="component" value="Unassembled WGS sequence"/>
</dbReference>
<dbReference type="OrthoDB" id="616263at2759"/>
<comment type="caution">
    <text evidence="2">The sequence shown here is derived from an EMBL/GenBank/DDBJ whole genome shotgun (WGS) entry which is preliminary data.</text>
</comment>
<dbReference type="InParanoid" id="A0A2J7QMT3"/>
<dbReference type="InterPro" id="IPR052709">
    <property type="entry name" value="Transposase-MT_Hybrid"/>
</dbReference>
<dbReference type="Gene3D" id="3.30.420.10">
    <property type="entry name" value="Ribonuclease H-like superfamily/Ribonuclease H"/>
    <property type="match status" value="1"/>
</dbReference>
<evidence type="ECO:0000313" key="3">
    <source>
        <dbReference type="Proteomes" id="UP000235965"/>
    </source>
</evidence>
<keyword evidence="3" id="KW-1185">Reference proteome</keyword>
<dbReference type="PANTHER" id="PTHR46060:SF1">
    <property type="entry name" value="MARINER MOS1 TRANSPOSASE-LIKE PROTEIN"/>
    <property type="match status" value="1"/>
</dbReference>
<proteinExistence type="predicted"/>
<sequence>RIAEEEISFLVGISHGSVHAIVTKHLLYRKICAQWVQRQLMEEQNTQRMAVSLGHLQRYHEEEYAFLSLIATGDETWCHYFEPESKRQSQQWKHVNSPPPKKSKALHTSSDKVMMTFFFDCKGPLLVEFLEHGATISAQRCDDTLRAIKSKRPGMLSNGIVLLHDNARSHTANSVRNTLQRSGWEVLQHPPYSPDLSPCDFHIFEDLKRGIRGHRFASDEDVCNWVKTWFRRQPTSFFKDGIDRLISQWDKCINSFGDYF</sequence>
<protein>
    <recommendedName>
        <fullName evidence="1">Tc1-like transposase DDE domain-containing protein</fullName>
    </recommendedName>
</protein>
<dbReference type="InterPro" id="IPR038717">
    <property type="entry name" value="Tc1-like_DDE_dom"/>
</dbReference>
<evidence type="ECO:0000313" key="2">
    <source>
        <dbReference type="EMBL" id="PNF29904.1"/>
    </source>
</evidence>
<dbReference type="InterPro" id="IPR036397">
    <property type="entry name" value="RNaseH_sf"/>
</dbReference>
<feature type="domain" description="Tc1-like transposase DDE" evidence="1">
    <location>
        <begin position="105"/>
        <end position="221"/>
    </location>
</feature>
<dbReference type="PANTHER" id="PTHR46060">
    <property type="entry name" value="MARINER MOS1 TRANSPOSASE-LIKE PROTEIN"/>
    <property type="match status" value="1"/>
</dbReference>
<gene>
    <name evidence="2" type="ORF">B7P43_G07269</name>
</gene>
<dbReference type="EMBL" id="NEVH01013202">
    <property type="protein sequence ID" value="PNF29904.1"/>
    <property type="molecule type" value="Genomic_DNA"/>
</dbReference>
<dbReference type="AlphaFoldDB" id="A0A2J7QMT3"/>
<evidence type="ECO:0000259" key="1">
    <source>
        <dbReference type="Pfam" id="PF13358"/>
    </source>
</evidence>
<dbReference type="Pfam" id="PF13358">
    <property type="entry name" value="DDE_3"/>
    <property type="match status" value="1"/>
</dbReference>
<feature type="non-terminal residue" evidence="2">
    <location>
        <position position="1"/>
    </location>
</feature>
<organism evidence="2 3">
    <name type="scientific">Cryptotermes secundus</name>
    <dbReference type="NCBI Taxonomy" id="105785"/>
    <lineage>
        <taxon>Eukaryota</taxon>
        <taxon>Metazoa</taxon>
        <taxon>Ecdysozoa</taxon>
        <taxon>Arthropoda</taxon>
        <taxon>Hexapoda</taxon>
        <taxon>Insecta</taxon>
        <taxon>Pterygota</taxon>
        <taxon>Neoptera</taxon>
        <taxon>Polyneoptera</taxon>
        <taxon>Dictyoptera</taxon>
        <taxon>Blattodea</taxon>
        <taxon>Blattoidea</taxon>
        <taxon>Termitoidae</taxon>
        <taxon>Kalotermitidae</taxon>
        <taxon>Cryptotermitinae</taxon>
        <taxon>Cryptotermes</taxon>
    </lineage>
</organism>
<dbReference type="GO" id="GO:0003676">
    <property type="term" value="F:nucleic acid binding"/>
    <property type="evidence" value="ECO:0007669"/>
    <property type="project" value="InterPro"/>
</dbReference>
<name>A0A2J7QMT3_9NEOP</name>
<accession>A0A2J7QMT3</accession>